<dbReference type="SUPFAM" id="SSF90123">
    <property type="entry name" value="ABC transporter transmembrane region"/>
    <property type="match status" value="1"/>
</dbReference>
<evidence type="ECO:0000256" key="2">
    <source>
        <dbReference type="ARBA" id="ARBA00022692"/>
    </source>
</evidence>
<proteinExistence type="predicted"/>
<accession>A0A368G4K3</accession>
<dbReference type="AlphaFoldDB" id="A0A368G4K3"/>
<organism evidence="9 10">
    <name type="scientific">Ancylostoma caninum</name>
    <name type="common">Dog hookworm</name>
    <dbReference type="NCBI Taxonomy" id="29170"/>
    <lineage>
        <taxon>Eukaryota</taxon>
        <taxon>Metazoa</taxon>
        <taxon>Ecdysozoa</taxon>
        <taxon>Nematoda</taxon>
        <taxon>Chromadorea</taxon>
        <taxon>Rhabditida</taxon>
        <taxon>Rhabditina</taxon>
        <taxon>Rhabditomorpha</taxon>
        <taxon>Strongyloidea</taxon>
        <taxon>Ancylostomatidae</taxon>
        <taxon>Ancylostomatinae</taxon>
        <taxon>Ancylostoma</taxon>
    </lineage>
</organism>
<evidence type="ECO:0000313" key="10">
    <source>
        <dbReference type="Proteomes" id="UP000252519"/>
    </source>
</evidence>
<name>A0A368G4K3_ANCCA</name>
<evidence type="ECO:0000256" key="7">
    <source>
        <dbReference type="SAM" id="Phobius"/>
    </source>
</evidence>
<dbReference type="Gene3D" id="1.20.1560.10">
    <property type="entry name" value="ABC transporter type 1, transmembrane domain"/>
    <property type="match status" value="1"/>
</dbReference>
<dbReference type="GO" id="GO:0016020">
    <property type="term" value="C:membrane"/>
    <property type="evidence" value="ECO:0007669"/>
    <property type="project" value="InterPro"/>
</dbReference>
<keyword evidence="1" id="KW-0813">Transport</keyword>
<keyword evidence="5 7" id="KW-1133">Transmembrane helix</keyword>
<dbReference type="InterPro" id="IPR036640">
    <property type="entry name" value="ABC1_TM_sf"/>
</dbReference>
<dbReference type="PANTHER" id="PTHR24223">
    <property type="entry name" value="ATP-BINDING CASSETTE SUB-FAMILY C"/>
    <property type="match status" value="1"/>
</dbReference>
<dbReference type="PROSITE" id="PS50929">
    <property type="entry name" value="ABC_TM1F"/>
    <property type="match status" value="1"/>
</dbReference>
<evidence type="ECO:0000259" key="8">
    <source>
        <dbReference type="PROSITE" id="PS50929"/>
    </source>
</evidence>
<dbReference type="STRING" id="29170.A0A368G4K3"/>
<evidence type="ECO:0000256" key="1">
    <source>
        <dbReference type="ARBA" id="ARBA00022448"/>
    </source>
</evidence>
<sequence>MVKQEKKTSDQQKRKERTLFRSDYNTRITNDTERRHSVRMRLGVYAALGFSEVLLLFIGIVSLLFGGVSASRNLHTPLLHSIFRAPMSFFDTTPFGRILNRIGKDIETVDLLLPLNVQFFMHCLMQVLSTLVIVMISTPIFGVAIIPLAFIYFMIMRFYIATSRQLKRLESISRSPIYSHLGESIQVLQLFVLSWFFRA</sequence>
<dbReference type="PANTHER" id="PTHR24223:SF342">
    <property type="entry name" value="MULTIDRUG RESISTANCE-ASSOCIATED PROTEIN 1"/>
    <property type="match status" value="1"/>
</dbReference>
<keyword evidence="10" id="KW-1185">Reference proteome</keyword>
<dbReference type="InterPro" id="IPR050173">
    <property type="entry name" value="ABC_transporter_C-like"/>
</dbReference>
<feature type="transmembrane region" description="Helical" evidence="7">
    <location>
        <begin position="140"/>
        <end position="160"/>
    </location>
</feature>
<gene>
    <name evidence="9" type="ORF">ANCCAN_16187</name>
</gene>
<keyword evidence="4" id="KW-0067">ATP-binding</keyword>
<dbReference type="GO" id="GO:0005524">
    <property type="term" value="F:ATP binding"/>
    <property type="evidence" value="ECO:0007669"/>
    <property type="project" value="UniProtKB-KW"/>
</dbReference>
<dbReference type="OrthoDB" id="6500128at2759"/>
<feature type="domain" description="ABC transmembrane type-1" evidence="8">
    <location>
        <begin position="42"/>
        <end position="186"/>
    </location>
</feature>
<keyword evidence="6 7" id="KW-0472">Membrane</keyword>
<evidence type="ECO:0000256" key="4">
    <source>
        <dbReference type="ARBA" id="ARBA00022840"/>
    </source>
</evidence>
<dbReference type="GO" id="GO:0140359">
    <property type="term" value="F:ABC-type transporter activity"/>
    <property type="evidence" value="ECO:0007669"/>
    <property type="project" value="InterPro"/>
</dbReference>
<dbReference type="Proteomes" id="UP000252519">
    <property type="component" value="Unassembled WGS sequence"/>
</dbReference>
<dbReference type="EMBL" id="JOJR01000434">
    <property type="protein sequence ID" value="RCN37905.1"/>
    <property type="molecule type" value="Genomic_DNA"/>
</dbReference>
<dbReference type="Pfam" id="PF00664">
    <property type="entry name" value="ABC_membrane"/>
    <property type="match status" value="1"/>
</dbReference>
<comment type="caution">
    <text evidence="9">The sequence shown here is derived from an EMBL/GenBank/DDBJ whole genome shotgun (WGS) entry which is preliminary data.</text>
</comment>
<evidence type="ECO:0000313" key="9">
    <source>
        <dbReference type="EMBL" id="RCN37905.1"/>
    </source>
</evidence>
<dbReference type="InterPro" id="IPR011527">
    <property type="entry name" value="ABC1_TM_dom"/>
</dbReference>
<keyword evidence="3" id="KW-0547">Nucleotide-binding</keyword>
<evidence type="ECO:0000256" key="5">
    <source>
        <dbReference type="ARBA" id="ARBA00022989"/>
    </source>
</evidence>
<keyword evidence="2 7" id="KW-0812">Transmembrane</keyword>
<evidence type="ECO:0000256" key="3">
    <source>
        <dbReference type="ARBA" id="ARBA00022741"/>
    </source>
</evidence>
<protein>
    <recommendedName>
        <fullName evidence="8">ABC transmembrane type-1 domain-containing protein</fullName>
    </recommendedName>
</protein>
<evidence type="ECO:0000256" key="6">
    <source>
        <dbReference type="ARBA" id="ARBA00023136"/>
    </source>
</evidence>
<reference evidence="9 10" key="1">
    <citation type="submission" date="2014-10" db="EMBL/GenBank/DDBJ databases">
        <title>Draft genome of the hookworm Ancylostoma caninum.</title>
        <authorList>
            <person name="Mitreva M."/>
        </authorList>
    </citation>
    <scope>NUCLEOTIDE SEQUENCE [LARGE SCALE GENOMIC DNA]</scope>
    <source>
        <strain evidence="9 10">Baltimore</strain>
    </source>
</reference>
<feature type="transmembrane region" description="Helical" evidence="7">
    <location>
        <begin position="42"/>
        <end position="66"/>
    </location>
</feature>